<evidence type="ECO:0000259" key="3">
    <source>
        <dbReference type="PROSITE" id="PS50158"/>
    </source>
</evidence>
<gene>
    <name evidence="4" type="ORF">QYE76_023936</name>
</gene>
<protein>
    <recommendedName>
        <fullName evidence="3">CCHC-type domain-containing protein</fullName>
    </recommendedName>
</protein>
<feature type="compositionally biased region" description="Acidic residues" evidence="2">
    <location>
        <begin position="148"/>
        <end position="161"/>
    </location>
</feature>
<evidence type="ECO:0000256" key="2">
    <source>
        <dbReference type="SAM" id="MobiDB-lite"/>
    </source>
</evidence>
<comment type="caution">
    <text evidence="4">The sequence shown here is derived from an EMBL/GenBank/DDBJ whole genome shotgun (WGS) entry which is preliminary data.</text>
</comment>
<dbReference type="GO" id="GO:0003676">
    <property type="term" value="F:nucleic acid binding"/>
    <property type="evidence" value="ECO:0007669"/>
    <property type="project" value="InterPro"/>
</dbReference>
<keyword evidence="1" id="KW-0863">Zinc-finger</keyword>
<keyword evidence="1" id="KW-0862">Zinc</keyword>
<evidence type="ECO:0000313" key="5">
    <source>
        <dbReference type="Proteomes" id="UP001231189"/>
    </source>
</evidence>
<dbReference type="PROSITE" id="PS50158">
    <property type="entry name" value="ZF_CCHC"/>
    <property type="match status" value="1"/>
</dbReference>
<keyword evidence="1" id="KW-0479">Metal-binding</keyword>
<feature type="domain" description="CCHC-type" evidence="3">
    <location>
        <begin position="80"/>
        <end position="94"/>
    </location>
</feature>
<reference evidence="4" key="1">
    <citation type="submission" date="2023-07" db="EMBL/GenBank/DDBJ databases">
        <title>A chromosome-level genome assembly of Lolium multiflorum.</title>
        <authorList>
            <person name="Chen Y."/>
            <person name="Copetti D."/>
            <person name="Kolliker R."/>
            <person name="Studer B."/>
        </authorList>
    </citation>
    <scope>NUCLEOTIDE SEQUENCE</scope>
    <source>
        <strain evidence="4">02402/16</strain>
        <tissue evidence="4">Leaf</tissue>
    </source>
</reference>
<organism evidence="4 5">
    <name type="scientific">Lolium multiflorum</name>
    <name type="common">Italian ryegrass</name>
    <name type="synonym">Lolium perenne subsp. multiflorum</name>
    <dbReference type="NCBI Taxonomy" id="4521"/>
    <lineage>
        <taxon>Eukaryota</taxon>
        <taxon>Viridiplantae</taxon>
        <taxon>Streptophyta</taxon>
        <taxon>Embryophyta</taxon>
        <taxon>Tracheophyta</taxon>
        <taxon>Spermatophyta</taxon>
        <taxon>Magnoliopsida</taxon>
        <taxon>Liliopsida</taxon>
        <taxon>Poales</taxon>
        <taxon>Poaceae</taxon>
        <taxon>BOP clade</taxon>
        <taxon>Pooideae</taxon>
        <taxon>Poodae</taxon>
        <taxon>Poeae</taxon>
        <taxon>Poeae Chloroplast Group 2 (Poeae type)</taxon>
        <taxon>Loliodinae</taxon>
        <taxon>Loliinae</taxon>
        <taxon>Lolium</taxon>
    </lineage>
</organism>
<dbReference type="AlphaFoldDB" id="A0AAD8RFF3"/>
<accession>A0AAD8RFF3</accession>
<feature type="compositionally biased region" description="Pro residues" evidence="2">
    <location>
        <begin position="404"/>
        <end position="422"/>
    </location>
</feature>
<sequence>MSRGTNLALTVNFVEEVNPQEPYKTSWSMSYPEYLELHYNDHMAFHAKSFWVDPSKAKEDNIKRNNSSGFTSSGPRTRSCYNCGDKHHFIAQCPYEHRETHGGRLIPKDNSKDSKGKDSKAPNKKFYNKSKKDKRPPRIVLVTKEQYSSEEVESSSDEEESSKEVTAIVTTNIPSSSLFESPNENPHIKNAHCFMTRSTLYTSIVLSTQEEYTSGDDEVDDEEDETSNGLVALASLSTNSSSPSEFPNEVIHVEKESCLMAKSSEDYAAGGSKWVLDSGSHMTGGKNLVKELRPNINHITVSFGDNSTSEAPCSRSLVRVGRRSPCAPSQNATLAVLSPVPNAAAHASPSTPPLEDSALHRQRRLPGTPTCIPNLCSALHPNAAPPLHPTRGRRRTRTPLPEARTPPPCTSCPASSTPPPSRTTPEGMEECSDSYNSSADGSDSLCASETEEAGASCGRNYMEKGDQTDPCRKFMDLVLLACGPSSATPARTSHFALSSKTSNDKFNQIGMKTAAVKSGAFWHIKGASSDLIEKVPGYDRVDVCVFRFGAGERFLLFPQPLVSAIPLLEPDGTNVICLSPTNFSEDAQARAFNDTYRCTCMHLLLRSTVLTHGVPKSCSGCF</sequence>
<feature type="compositionally biased region" description="Basic and acidic residues" evidence="2">
    <location>
        <begin position="99"/>
        <end position="121"/>
    </location>
</feature>
<feature type="region of interest" description="Disordered" evidence="2">
    <location>
        <begin position="99"/>
        <end position="165"/>
    </location>
</feature>
<dbReference type="EMBL" id="JAUUTY010000006">
    <property type="protein sequence ID" value="KAK1618419.1"/>
    <property type="molecule type" value="Genomic_DNA"/>
</dbReference>
<evidence type="ECO:0000313" key="4">
    <source>
        <dbReference type="EMBL" id="KAK1618419.1"/>
    </source>
</evidence>
<feature type="compositionally biased region" description="Basic residues" evidence="2">
    <location>
        <begin position="122"/>
        <end position="137"/>
    </location>
</feature>
<evidence type="ECO:0000256" key="1">
    <source>
        <dbReference type="PROSITE-ProRule" id="PRU00047"/>
    </source>
</evidence>
<dbReference type="InterPro" id="IPR001878">
    <property type="entry name" value="Znf_CCHC"/>
</dbReference>
<feature type="region of interest" description="Disordered" evidence="2">
    <location>
        <begin position="382"/>
        <end position="436"/>
    </location>
</feature>
<dbReference type="Proteomes" id="UP001231189">
    <property type="component" value="Unassembled WGS sequence"/>
</dbReference>
<keyword evidence="5" id="KW-1185">Reference proteome</keyword>
<dbReference type="GO" id="GO:0008270">
    <property type="term" value="F:zinc ion binding"/>
    <property type="evidence" value="ECO:0007669"/>
    <property type="project" value="UniProtKB-KW"/>
</dbReference>
<proteinExistence type="predicted"/>
<name>A0AAD8RFF3_LOLMU</name>